<organism evidence="4">
    <name type="scientific">Rodentolepis nana</name>
    <name type="common">Dwarf tapeworm</name>
    <name type="synonym">Hymenolepis nana</name>
    <dbReference type="NCBI Taxonomy" id="102285"/>
    <lineage>
        <taxon>Eukaryota</taxon>
        <taxon>Metazoa</taxon>
        <taxon>Spiralia</taxon>
        <taxon>Lophotrochozoa</taxon>
        <taxon>Platyhelminthes</taxon>
        <taxon>Cestoda</taxon>
        <taxon>Eucestoda</taxon>
        <taxon>Cyclophyllidea</taxon>
        <taxon>Hymenolepididae</taxon>
        <taxon>Rodentolepis</taxon>
    </lineage>
</organism>
<name>A0A0R3T640_RODNA</name>
<feature type="transmembrane region" description="Helical" evidence="1">
    <location>
        <begin position="73"/>
        <end position="95"/>
    </location>
</feature>
<protein>
    <submittedName>
        <fullName evidence="4">Inner membrane protein</fullName>
    </submittedName>
</protein>
<keyword evidence="1" id="KW-0472">Membrane</keyword>
<evidence type="ECO:0000256" key="1">
    <source>
        <dbReference type="SAM" id="Phobius"/>
    </source>
</evidence>
<evidence type="ECO:0000313" key="2">
    <source>
        <dbReference type="EMBL" id="VDN98383.1"/>
    </source>
</evidence>
<proteinExistence type="predicted"/>
<keyword evidence="3" id="KW-1185">Reference proteome</keyword>
<keyword evidence="1" id="KW-0812">Transmembrane</keyword>
<evidence type="ECO:0000313" key="4">
    <source>
        <dbReference type="WBParaSite" id="HNAJ_0000252801-mRNA-1"/>
    </source>
</evidence>
<evidence type="ECO:0000313" key="3">
    <source>
        <dbReference type="Proteomes" id="UP000278807"/>
    </source>
</evidence>
<reference evidence="4" key="1">
    <citation type="submission" date="2017-02" db="UniProtKB">
        <authorList>
            <consortium name="WormBaseParasite"/>
        </authorList>
    </citation>
    <scope>IDENTIFICATION</scope>
</reference>
<keyword evidence="1" id="KW-1133">Transmembrane helix</keyword>
<feature type="transmembrane region" description="Helical" evidence="1">
    <location>
        <begin position="41"/>
        <end position="61"/>
    </location>
</feature>
<reference evidence="2 3" key="2">
    <citation type="submission" date="2018-11" db="EMBL/GenBank/DDBJ databases">
        <authorList>
            <consortium name="Pathogen Informatics"/>
        </authorList>
    </citation>
    <scope>NUCLEOTIDE SEQUENCE [LARGE SCALE GENOMIC DNA]</scope>
</reference>
<dbReference type="EMBL" id="UZAE01001245">
    <property type="protein sequence ID" value="VDN98383.1"/>
    <property type="molecule type" value="Genomic_DNA"/>
</dbReference>
<feature type="transmembrane region" description="Helical" evidence="1">
    <location>
        <begin position="107"/>
        <end position="126"/>
    </location>
</feature>
<gene>
    <name evidence="2" type="ORF">HNAJ_LOCUS2524</name>
</gene>
<dbReference type="AlphaFoldDB" id="A0A0R3T640"/>
<accession>A0A0R3T640</accession>
<dbReference type="WBParaSite" id="HNAJ_0000252801-mRNA-1">
    <property type="protein sequence ID" value="HNAJ_0000252801-mRNA-1"/>
    <property type="gene ID" value="HNAJ_0000252801"/>
</dbReference>
<dbReference type="Proteomes" id="UP000278807">
    <property type="component" value="Unassembled WGS sequence"/>
</dbReference>
<dbReference type="OrthoDB" id="10327300at2759"/>
<sequence>MYIGLVTQCVSIILIWVGLCTSRWACGDLVRGCKSREYKNIHYILFAGAGCVSLAFLLDIFRCFCVKKVLEIIRLIVQFAGGVLMLSGLIMYYSLQSNQLSGFLTTMGSTAFIFVSVFGIADLVLLERIG</sequence>